<comment type="subcellular location">
    <subcellularLocation>
        <location evidence="1">Cytoplasm</location>
    </subcellularLocation>
</comment>
<dbReference type="NCBIfam" id="NF046099">
    <property type="entry name" value="RSP_2647_MTase"/>
    <property type="match status" value="1"/>
</dbReference>
<evidence type="ECO:0000313" key="10">
    <source>
        <dbReference type="Proteomes" id="UP000002703"/>
    </source>
</evidence>
<dbReference type="EMBL" id="CP000143">
    <property type="protein sequence ID" value="ABA78801.1"/>
    <property type="molecule type" value="Genomic_DNA"/>
</dbReference>
<sequence>MTRPTVRLRPKAEARALRHGFPWVYADELVTDRRTQALAPGTLAVLEDAERRALGLVTVNVSSKIIARMLDRDPEAVIDEGWFAERLTRALALRERLFDQPFYRLVHAEADGLPGVVIDRFGEAAVIQPNAAWAETHLSELEAALVRVTGVTTVVKNGTGRARGLEGLAEETVVLRGGLSAPVPVPMNGATYMADLTGGQKTGLFYDQRPNHAFAARLGRGGSVLDVFTHVGGFALAALAGGAERALAVDASGPALALAEAGAKLAGLGDRFETRQADAFQALEALGAEGARFDLVICDPPAFAPAKPALEAGLRAYERLARLAAPLVAPGGYLVLCSCSHAADLSAFRNASARGIGRGGRRGQLIHTGFAGPDHPILPQLAESGYLKSLFFRLDG</sequence>
<evidence type="ECO:0000256" key="5">
    <source>
        <dbReference type="ARBA" id="ARBA00022691"/>
    </source>
</evidence>
<evidence type="ECO:0000256" key="2">
    <source>
        <dbReference type="ARBA" id="ARBA00022490"/>
    </source>
</evidence>
<dbReference type="GO" id="GO:0003723">
    <property type="term" value="F:RNA binding"/>
    <property type="evidence" value="ECO:0007669"/>
    <property type="project" value="InterPro"/>
</dbReference>
<keyword evidence="3 9" id="KW-0489">Methyltransferase</keyword>
<dbReference type="CDD" id="cd02440">
    <property type="entry name" value="AdoMet_MTases"/>
    <property type="match status" value="1"/>
</dbReference>
<dbReference type="CDD" id="cd11572">
    <property type="entry name" value="RlmI_M_like"/>
    <property type="match status" value="1"/>
</dbReference>
<dbReference type="RefSeq" id="WP_011337629.1">
    <property type="nucleotide sequence ID" value="NC_007493.2"/>
</dbReference>
<dbReference type="Pfam" id="PF17785">
    <property type="entry name" value="PUA_3"/>
    <property type="match status" value="1"/>
</dbReference>
<dbReference type="STRING" id="272943.RSP_2647"/>
<keyword evidence="10" id="KW-1185">Reference proteome</keyword>
<name>Q3J333_CERS4</name>
<dbReference type="Proteomes" id="UP000002703">
    <property type="component" value="Chromosome 1"/>
</dbReference>
<protein>
    <submittedName>
        <fullName evidence="9">SAM-dependent methyltransferase</fullName>
        <ecNumber evidence="9">2.1.1.-</ecNumber>
    </submittedName>
</protein>
<dbReference type="Pfam" id="PF10672">
    <property type="entry name" value="Methyltrans_SAM"/>
    <property type="match status" value="1"/>
</dbReference>
<reference evidence="10" key="1">
    <citation type="submission" date="2005-09" db="EMBL/GenBank/DDBJ databases">
        <title>Complete sequence of chromosome 1 of Rhodobacter sphaeroides 2.4.1.</title>
        <authorList>
            <person name="Copeland A."/>
            <person name="Lucas S."/>
            <person name="Lapidus A."/>
            <person name="Barry K."/>
            <person name="Detter J.C."/>
            <person name="Glavina T."/>
            <person name="Hammon N."/>
            <person name="Israni S."/>
            <person name="Pitluck S."/>
            <person name="Richardson P."/>
            <person name="Mackenzie C."/>
            <person name="Choudhary M."/>
            <person name="Larimer F."/>
            <person name="Hauser L.J."/>
            <person name="Land M."/>
            <person name="Donohue T.J."/>
            <person name="Kaplan S."/>
        </authorList>
    </citation>
    <scope>NUCLEOTIDE SEQUENCE [LARGE SCALE GENOMIC DNA]</scope>
    <source>
        <strain evidence="10">ATCC 17023 / DSM 158 / JCM 6121 / CCUG 31486 / LMG 2827 / NBRC 12203 / NCIMB 8253 / ATH 2.4.1.</strain>
    </source>
</reference>
<keyword evidence="5" id="KW-0949">S-adenosyl-L-methionine</keyword>
<dbReference type="PATRIC" id="fig|272943.9.peg.1566"/>
<accession>Q3J333</accession>
<dbReference type="InterPro" id="IPR015947">
    <property type="entry name" value="PUA-like_sf"/>
</dbReference>
<dbReference type="KEGG" id="rsp:RSP_2647"/>
<dbReference type="Gene3D" id="3.30.750.80">
    <property type="entry name" value="RNA methyltransferase domain (HRMD) like"/>
    <property type="match status" value="1"/>
</dbReference>
<dbReference type="InterPro" id="IPR041532">
    <property type="entry name" value="RlmI-like_PUA"/>
</dbReference>
<dbReference type="eggNOG" id="COG1092">
    <property type="taxonomic scope" value="Bacteria"/>
</dbReference>
<dbReference type="SUPFAM" id="SSF53335">
    <property type="entry name" value="S-adenosyl-L-methionine-dependent methyltransferases"/>
    <property type="match status" value="1"/>
</dbReference>
<dbReference type="EnsemblBacteria" id="ABA78801">
    <property type="protein sequence ID" value="ABA78801"/>
    <property type="gene ID" value="RSP_2647"/>
</dbReference>
<dbReference type="InterPro" id="IPR019614">
    <property type="entry name" value="SAM-dep_methyl-trfase"/>
</dbReference>
<feature type="domain" description="RlmI-like PUA" evidence="8">
    <location>
        <begin position="6"/>
        <end position="72"/>
    </location>
</feature>
<evidence type="ECO:0000256" key="4">
    <source>
        <dbReference type="ARBA" id="ARBA00022679"/>
    </source>
</evidence>
<dbReference type="InterPro" id="IPR036974">
    <property type="entry name" value="PUA_sf"/>
</dbReference>
<dbReference type="Gene3D" id="3.40.50.150">
    <property type="entry name" value="Vaccinia Virus protein VP39"/>
    <property type="match status" value="1"/>
</dbReference>
<evidence type="ECO:0000256" key="1">
    <source>
        <dbReference type="ARBA" id="ARBA00004496"/>
    </source>
</evidence>
<proteinExistence type="inferred from homology"/>
<evidence type="ECO:0000256" key="6">
    <source>
        <dbReference type="ARBA" id="ARBA00038091"/>
    </source>
</evidence>
<dbReference type="PANTHER" id="PTHR42873">
    <property type="entry name" value="RIBOSOMAL RNA LARGE SUBUNIT METHYLTRANSFERASE"/>
    <property type="match status" value="1"/>
</dbReference>
<dbReference type="Gene3D" id="2.30.130.10">
    <property type="entry name" value="PUA domain"/>
    <property type="match status" value="1"/>
</dbReference>
<dbReference type="AlphaFoldDB" id="Q3J333"/>
<evidence type="ECO:0000256" key="3">
    <source>
        <dbReference type="ARBA" id="ARBA00022603"/>
    </source>
</evidence>
<keyword evidence="2" id="KW-0963">Cytoplasm</keyword>
<feature type="domain" description="S-adenosylmethionine-dependent methyltransferase" evidence="7">
    <location>
        <begin position="187"/>
        <end position="343"/>
    </location>
</feature>
<dbReference type="PhylomeDB" id="Q3J333"/>
<dbReference type="GO" id="GO:0008168">
    <property type="term" value="F:methyltransferase activity"/>
    <property type="evidence" value="ECO:0007669"/>
    <property type="project" value="UniProtKB-KW"/>
</dbReference>
<evidence type="ECO:0000313" key="9">
    <source>
        <dbReference type="EMBL" id="ABA78801.1"/>
    </source>
</evidence>
<gene>
    <name evidence="9" type="ORF">RSP_2647</name>
</gene>
<dbReference type="EC" id="2.1.1.-" evidence="9"/>
<dbReference type="InterPro" id="IPR029063">
    <property type="entry name" value="SAM-dependent_MTases_sf"/>
</dbReference>
<dbReference type="GO" id="GO:0005737">
    <property type="term" value="C:cytoplasm"/>
    <property type="evidence" value="ECO:0007669"/>
    <property type="project" value="UniProtKB-SubCell"/>
</dbReference>
<comment type="similarity">
    <text evidence="6">Belongs to the methyltransferase superfamily. RlmI family.</text>
</comment>
<dbReference type="OrthoDB" id="9805492at2"/>
<dbReference type="PROSITE" id="PS50890">
    <property type="entry name" value="PUA"/>
    <property type="match status" value="1"/>
</dbReference>
<keyword evidence="4 9" id="KW-0808">Transferase</keyword>
<dbReference type="GeneID" id="3720337"/>
<dbReference type="PANTHER" id="PTHR42873:SF1">
    <property type="entry name" value="S-ADENOSYLMETHIONINE-DEPENDENT METHYLTRANSFERASE DOMAIN-CONTAINING PROTEIN"/>
    <property type="match status" value="1"/>
</dbReference>
<evidence type="ECO:0000259" key="8">
    <source>
        <dbReference type="Pfam" id="PF17785"/>
    </source>
</evidence>
<dbReference type="GO" id="GO:0032259">
    <property type="term" value="P:methylation"/>
    <property type="evidence" value="ECO:0007669"/>
    <property type="project" value="UniProtKB-KW"/>
</dbReference>
<organism evidence="9 10">
    <name type="scientific">Cereibacter sphaeroides (strain ATCC 17023 / DSM 158 / JCM 6121 / CCUG 31486 / LMG 2827 / NBRC 12203 / NCIMB 8253 / ATH 2.4.1.)</name>
    <name type="common">Rhodobacter sphaeroides</name>
    <dbReference type="NCBI Taxonomy" id="272943"/>
    <lineage>
        <taxon>Bacteria</taxon>
        <taxon>Pseudomonadati</taxon>
        <taxon>Pseudomonadota</taxon>
        <taxon>Alphaproteobacteria</taxon>
        <taxon>Rhodobacterales</taxon>
        <taxon>Paracoccaceae</taxon>
        <taxon>Cereibacter</taxon>
    </lineage>
</organism>
<dbReference type="SUPFAM" id="SSF88697">
    <property type="entry name" value="PUA domain-like"/>
    <property type="match status" value="1"/>
</dbReference>
<evidence type="ECO:0000259" key="7">
    <source>
        <dbReference type="Pfam" id="PF10672"/>
    </source>
</evidence>